<geneLocation type="plasmid" evidence="1 2">
    <name>unnamed1</name>
</geneLocation>
<gene>
    <name evidence="1" type="ORF">K6L26_30415</name>
</gene>
<evidence type="ECO:0000313" key="1">
    <source>
        <dbReference type="EMBL" id="QZH69449.1"/>
    </source>
</evidence>
<name>A0ACD1FQW8_MYCFR</name>
<protein>
    <submittedName>
        <fullName evidence="1">Uncharacterized protein</fullName>
    </submittedName>
</protein>
<sequence length="132" mass="13342">MIVHGAVILLIGLVAGLPYGQSIRTGVSEPRQRAWSAAHTGLTGTGVMLIALGAVARGWGMDGQLGHATTLSLIASGYGFVFAMVLAACTGKRGLTAAMPIANLAVAAGYVFSVTTVLIGAGGFLVLAWENT</sequence>
<reference evidence="1" key="1">
    <citation type="submission" date="2021-07" db="EMBL/GenBank/DDBJ databases">
        <title>Complete Genome Sequences of Mycobacterium farcinogenes Isolated from Clinical Specimens from Patients in Thailand.</title>
        <authorList>
            <person name="Sodsai P."/>
        </authorList>
    </citation>
    <scope>NUCLEOTIDE SEQUENCE</scope>
    <source>
        <strain evidence="1">BKK/CU-MFGFA-001</strain>
    </source>
</reference>
<evidence type="ECO:0000313" key="2">
    <source>
        <dbReference type="Proteomes" id="UP000825598"/>
    </source>
</evidence>
<dbReference type="Proteomes" id="UP000825598">
    <property type="component" value="Plasmid unnamed1"/>
</dbReference>
<keyword evidence="2" id="KW-1185">Reference proteome</keyword>
<organism evidence="1 2">
    <name type="scientific">Mycolicibacterium farcinogenes</name>
    <name type="common">Mycobacterium farcinogenes</name>
    <dbReference type="NCBI Taxonomy" id="1802"/>
    <lineage>
        <taxon>Bacteria</taxon>
        <taxon>Bacillati</taxon>
        <taxon>Actinomycetota</taxon>
        <taxon>Actinomycetes</taxon>
        <taxon>Mycobacteriales</taxon>
        <taxon>Mycobacteriaceae</taxon>
        <taxon>Mycolicibacterium</taxon>
    </lineage>
</organism>
<keyword evidence="1" id="KW-0614">Plasmid</keyword>
<proteinExistence type="predicted"/>
<accession>A0ACD1FQW8</accession>
<dbReference type="EMBL" id="CP081674">
    <property type="protein sequence ID" value="QZH69449.1"/>
    <property type="molecule type" value="Genomic_DNA"/>
</dbReference>